<dbReference type="EMBL" id="JAKRRX010000094">
    <property type="protein sequence ID" value="MCW8335141.1"/>
    <property type="molecule type" value="Genomic_DNA"/>
</dbReference>
<dbReference type="InterPro" id="IPR035965">
    <property type="entry name" value="PAS-like_dom_sf"/>
</dbReference>
<dbReference type="CDD" id="cd00130">
    <property type="entry name" value="PAS"/>
    <property type="match status" value="1"/>
</dbReference>
<organism evidence="3 4">
    <name type="scientific">Vibrio paucivorans</name>
    <dbReference type="NCBI Taxonomy" id="2829489"/>
    <lineage>
        <taxon>Bacteria</taxon>
        <taxon>Pseudomonadati</taxon>
        <taxon>Pseudomonadota</taxon>
        <taxon>Gammaproteobacteria</taxon>
        <taxon>Vibrionales</taxon>
        <taxon>Vibrionaceae</taxon>
        <taxon>Vibrio</taxon>
    </lineage>
</organism>
<evidence type="ECO:0000313" key="3">
    <source>
        <dbReference type="EMBL" id="MCW8335141.1"/>
    </source>
</evidence>
<name>A0A9X3HSW4_9VIBR</name>
<reference evidence="3" key="1">
    <citation type="submission" date="2022-02" db="EMBL/GenBank/DDBJ databases">
        <title>Vibrio sp. nov., a new bacterium isolated from Bohai sea, China.</title>
        <authorList>
            <person name="Yuan Y."/>
        </authorList>
    </citation>
    <scope>NUCLEOTIDE SEQUENCE</scope>
    <source>
        <strain evidence="3">DBSS07</strain>
    </source>
</reference>
<feature type="transmembrane region" description="Helical" evidence="1">
    <location>
        <begin position="20"/>
        <end position="42"/>
    </location>
</feature>
<dbReference type="PROSITE" id="PS50112">
    <property type="entry name" value="PAS"/>
    <property type="match status" value="1"/>
</dbReference>
<proteinExistence type="predicted"/>
<evidence type="ECO:0000256" key="1">
    <source>
        <dbReference type="SAM" id="Phobius"/>
    </source>
</evidence>
<protein>
    <recommendedName>
        <fullName evidence="2">PAS domain-containing protein</fullName>
    </recommendedName>
</protein>
<feature type="transmembrane region" description="Helical" evidence="1">
    <location>
        <begin position="267"/>
        <end position="290"/>
    </location>
</feature>
<dbReference type="RefSeq" id="WP_265688376.1">
    <property type="nucleotide sequence ID" value="NZ_JAKRRX010000094.1"/>
</dbReference>
<keyword evidence="1" id="KW-0812">Transmembrane</keyword>
<evidence type="ECO:0000259" key="2">
    <source>
        <dbReference type="PROSITE" id="PS50112"/>
    </source>
</evidence>
<dbReference type="Proteomes" id="UP001155586">
    <property type="component" value="Unassembled WGS sequence"/>
</dbReference>
<dbReference type="SMART" id="SM00091">
    <property type="entry name" value="PAS"/>
    <property type="match status" value="1"/>
</dbReference>
<accession>A0A9X3HSW4</accession>
<keyword evidence="1" id="KW-1133">Transmembrane helix</keyword>
<keyword evidence="1" id="KW-0472">Membrane</keyword>
<comment type="caution">
    <text evidence="3">The sequence shown here is derived from an EMBL/GenBank/DDBJ whole genome shotgun (WGS) entry which is preliminary data.</text>
</comment>
<evidence type="ECO:0000313" key="4">
    <source>
        <dbReference type="Proteomes" id="UP001155586"/>
    </source>
</evidence>
<dbReference type="Gene3D" id="3.30.450.20">
    <property type="entry name" value="PAS domain"/>
    <property type="match status" value="1"/>
</dbReference>
<dbReference type="Pfam" id="PF13426">
    <property type="entry name" value="PAS_9"/>
    <property type="match status" value="1"/>
</dbReference>
<dbReference type="InterPro" id="IPR000014">
    <property type="entry name" value="PAS"/>
</dbReference>
<dbReference type="SUPFAM" id="SSF55785">
    <property type="entry name" value="PYP-like sensor domain (PAS domain)"/>
    <property type="match status" value="1"/>
</dbReference>
<gene>
    <name evidence="3" type="ORF">MD483_15075</name>
</gene>
<sequence length="454" mass="52248">MHKTAKIRRKLRKNVRTIEAHLLTYFIVIISVISLGLGVVFFHTVENVTKKDEVAKVKLIGKQVLRMLDIHFSVADGTSIDFSDDVKLYRGLTSVQALSEGAKAKYARRANKQDVEFIVLNTNGEMVETISSYRVPFDAVWVKSELKSLITNESNYYLVTQNGVMHWVVVRPIERETIAGYLLVSKRIDSDLHAQINNVFPQDMSFQFFKNDILKIKSFSSLEMEILSYDSEERYSDTVFSIMTKEGRTAPFRLYLQYEHDDAMRRVLMVSFWFALGFVVLSLAGFMLFLRKKLVYPIRVVNNWLSRHLYSVEDIEPLNYDGYEEVKQVGVNIYRICMKFAHTNAQSKQILESISDYVFRVDDRGVVAYCSPSCERWLGVPYTQIVGQPIDFLIQIASGEAVDSWLHMVFHSGSSYESDVAFSTVFERNIKIWSHVTVSKIPNANLATLIIRRV</sequence>
<keyword evidence="4" id="KW-1185">Reference proteome</keyword>
<dbReference type="AlphaFoldDB" id="A0A9X3HSW4"/>
<feature type="domain" description="PAS" evidence="2">
    <location>
        <begin position="343"/>
        <end position="388"/>
    </location>
</feature>